<sequence length="68" mass="7736">MALTAAAGGRLTVHQTQHIVQAFGLREYLMQLLSVEAVLAHHFINELFRRRVIGEIAAHLHHVMLRLE</sequence>
<reference evidence="1 2" key="1">
    <citation type="submission" date="2018-06" db="EMBL/GenBank/DDBJ databases">
        <authorList>
            <consortium name="Pathogen Informatics"/>
            <person name="Doyle S."/>
        </authorList>
    </citation>
    <scope>NUCLEOTIDE SEQUENCE [LARGE SCALE GENOMIC DNA]</scope>
    <source>
        <strain evidence="1 2">NCTC11685</strain>
    </source>
</reference>
<proteinExistence type="predicted"/>
<dbReference type="Proteomes" id="UP000254863">
    <property type="component" value="Unassembled WGS sequence"/>
</dbReference>
<dbReference type="EMBL" id="UGMS01000004">
    <property type="protein sequence ID" value="STW79665.1"/>
    <property type="molecule type" value="Genomic_DNA"/>
</dbReference>
<name>A0A7H4PMP2_9ENTR</name>
<accession>A0A7H4PMP2</accession>
<evidence type="ECO:0000313" key="2">
    <source>
        <dbReference type="Proteomes" id="UP000254863"/>
    </source>
</evidence>
<gene>
    <name evidence="1" type="ORF">NCTC11685_06996</name>
</gene>
<dbReference type="AlphaFoldDB" id="A0A7H4PMP2"/>
<comment type="caution">
    <text evidence="1">The sequence shown here is derived from an EMBL/GenBank/DDBJ whole genome shotgun (WGS) entry which is preliminary data.</text>
</comment>
<evidence type="ECO:0000313" key="1">
    <source>
        <dbReference type="EMBL" id="STW79665.1"/>
    </source>
</evidence>
<protein>
    <submittedName>
        <fullName evidence="1">Uncharacterized protein</fullName>
    </submittedName>
</protein>
<organism evidence="1 2">
    <name type="scientific">Klebsiella michiganensis</name>
    <dbReference type="NCBI Taxonomy" id="1134687"/>
    <lineage>
        <taxon>Bacteria</taxon>
        <taxon>Pseudomonadati</taxon>
        <taxon>Pseudomonadota</taxon>
        <taxon>Gammaproteobacteria</taxon>
        <taxon>Enterobacterales</taxon>
        <taxon>Enterobacteriaceae</taxon>
        <taxon>Klebsiella/Raoultella group</taxon>
        <taxon>Klebsiella</taxon>
    </lineage>
</organism>